<gene>
    <name evidence="1" type="ORF">PROAA_1840002</name>
</gene>
<reference evidence="1 2" key="1">
    <citation type="submission" date="2016-06" db="EMBL/GenBank/DDBJ databases">
        <authorList>
            <person name="Kjaerup R.B."/>
            <person name="Dalgaard T.S."/>
            <person name="Juul-Madsen H.R."/>
        </authorList>
    </citation>
    <scope>NUCLEOTIDE SEQUENCE [LARGE SCALE GENOMIC DNA]</scope>
    <source>
        <strain evidence="1">2</strain>
    </source>
</reference>
<proteinExistence type="predicted"/>
<dbReference type="AlphaFoldDB" id="A0A1A8XPB5"/>
<keyword evidence="2" id="KW-1185">Reference proteome</keyword>
<organism evidence="1 2">
    <name type="scientific">Candidatus Propionivibrio aalborgensis</name>
    <dbReference type="NCBI Taxonomy" id="1860101"/>
    <lineage>
        <taxon>Bacteria</taxon>
        <taxon>Pseudomonadati</taxon>
        <taxon>Pseudomonadota</taxon>
        <taxon>Betaproteobacteria</taxon>
        <taxon>Rhodocyclales</taxon>
        <taxon>Rhodocyclaceae</taxon>
        <taxon>Propionivibrio</taxon>
    </lineage>
</organism>
<dbReference type="EMBL" id="FLQY01000095">
    <property type="protein sequence ID" value="SBT06282.1"/>
    <property type="molecule type" value="Genomic_DNA"/>
</dbReference>
<protein>
    <submittedName>
        <fullName evidence="1">Uncharacterized protein</fullName>
    </submittedName>
</protein>
<evidence type="ECO:0000313" key="1">
    <source>
        <dbReference type="EMBL" id="SBT06282.1"/>
    </source>
</evidence>
<dbReference type="Proteomes" id="UP000199600">
    <property type="component" value="Unassembled WGS sequence"/>
</dbReference>
<sequence length="111" mass="12011">MVISAHHQQISQHHDSEHISNGNIIAITKPVVIAQAGRSRNAEAIGAKSHVADESHDDLTSEKCSIVLSMPKADFISAEALRLISASCSWWLMHLRRGTGSLRSSRQSGSS</sequence>
<accession>A0A1A8XPB5</accession>
<evidence type="ECO:0000313" key="2">
    <source>
        <dbReference type="Proteomes" id="UP000199600"/>
    </source>
</evidence>
<name>A0A1A8XPB5_9RHOO</name>